<gene>
    <name evidence="1" type="ORF">ACFQ4A_16455</name>
</gene>
<accession>A0ABW3ZZI6</accession>
<evidence type="ECO:0000313" key="2">
    <source>
        <dbReference type="Proteomes" id="UP001597178"/>
    </source>
</evidence>
<dbReference type="SUPFAM" id="SSF53335">
    <property type="entry name" value="S-adenosyl-L-methionine-dependent methyltransferases"/>
    <property type="match status" value="1"/>
</dbReference>
<comment type="caution">
    <text evidence="1">The sequence shown here is derived from an EMBL/GenBank/DDBJ whole genome shotgun (WGS) entry which is preliminary data.</text>
</comment>
<dbReference type="EMBL" id="JBHTNH010000029">
    <property type="protein sequence ID" value="MFD1363237.1"/>
    <property type="molecule type" value="Genomic_DNA"/>
</dbReference>
<proteinExistence type="predicted"/>
<reference evidence="2" key="1">
    <citation type="journal article" date="2019" name="Int. J. Syst. Evol. Microbiol.">
        <title>The Global Catalogue of Microorganisms (GCM) 10K type strain sequencing project: providing services to taxonomists for standard genome sequencing and annotation.</title>
        <authorList>
            <consortium name="The Broad Institute Genomics Platform"/>
            <consortium name="The Broad Institute Genome Sequencing Center for Infectious Disease"/>
            <person name="Wu L."/>
            <person name="Ma J."/>
        </authorList>
    </citation>
    <scope>NUCLEOTIDE SEQUENCE [LARGE SCALE GENOMIC DNA]</scope>
    <source>
        <strain evidence="2">CCUG 54822</strain>
    </source>
</reference>
<dbReference type="Gene3D" id="3.40.50.150">
    <property type="entry name" value="Vaccinia Virus protein VP39"/>
    <property type="match status" value="1"/>
</dbReference>
<name>A0ABW3ZZI6_9BACI</name>
<evidence type="ECO:0000313" key="1">
    <source>
        <dbReference type="EMBL" id="MFD1363237.1"/>
    </source>
</evidence>
<dbReference type="Proteomes" id="UP001597178">
    <property type="component" value="Unassembled WGS sequence"/>
</dbReference>
<organism evidence="1 2">
    <name type="scientific">Lentibacillus salinarum</name>
    <dbReference type="NCBI Taxonomy" id="446820"/>
    <lineage>
        <taxon>Bacteria</taxon>
        <taxon>Bacillati</taxon>
        <taxon>Bacillota</taxon>
        <taxon>Bacilli</taxon>
        <taxon>Bacillales</taxon>
        <taxon>Bacillaceae</taxon>
        <taxon>Lentibacillus</taxon>
    </lineage>
</organism>
<protein>
    <submittedName>
        <fullName evidence="1">Uncharacterized protein</fullName>
    </submittedName>
</protein>
<dbReference type="InterPro" id="IPR029063">
    <property type="entry name" value="SAM-dependent_MTases_sf"/>
</dbReference>
<keyword evidence="2" id="KW-1185">Reference proteome</keyword>
<sequence length="108" mass="12587">MKITNELLLEHIARYHFASKYVHGRVLDLPVVPARLFAKKCNQQVSEVIGVDIDQEAVKYAQSTYYHPLTTYLKEDVTDPQLPEKLGKLDSLNQQFLVQMNIIHLDYW</sequence>